<dbReference type="EMBL" id="LHQR01000029">
    <property type="protein sequence ID" value="KXG51627.1"/>
    <property type="molecule type" value="Genomic_DNA"/>
</dbReference>
<evidence type="ECO:0000256" key="1">
    <source>
        <dbReference type="SAM" id="MobiDB-lite"/>
    </source>
</evidence>
<evidence type="ECO:0000313" key="3">
    <source>
        <dbReference type="EMBL" id="KXG51627.1"/>
    </source>
</evidence>
<comment type="caution">
    <text evidence="3">The sequence shown here is derived from an EMBL/GenBank/DDBJ whole genome shotgun (WGS) entry which is preliminary data.</text>
</comment>
<dbReference type="GeneID" id="63712033"/>
<accession>A0A135LRM2</accession>
<dbReference type="AlphaFoldDB" id="A0A135LRM2"/>
<dbReference type="OMA" id="MRHPWGV"/>
<evidence type="ECO:0000256" key="2">
    <source>
        <dbReference type="SAM" id="Phobius"/>
    </source>
</evidence>
<dbReference type="RefSeq" id="XP_040650163.1">
    <property type="nucleotide sequence ID" value="XM_040796733.1"/>
</dbReference>
<dbReference type="OrthoDB" id="4363600at2759"/>
<keyword evidence="4" id="KW-1185">Reference proteome</keyword>
<feature type="transmembrane region" description="Helical" evidence="2">
    <location>
        <begin position="43"/>
        <end position="61"/>
    </location>
</feature>
<dbReference type="Proteomes" id="UP000070168">
    <property type="component" value="Unassembled WGS sequence"/>
</dbReference>
<feature type="region of interest" description="Disordered" evidence="1">
    <location>
        <begin position="152"/>
        <end position="203"/>
    </location>
</feature>
<reference evidence="3 4" key="1">
    <citation type="journal article" date="2016" name="BMC Genomics">
        <title>Genome sequencing and secondary metabolism of the postharvest pathogen Penicillium griseofulvum.</title>
        <authorList>
            <person name="Banani H."/>
            <person name="Marcet-Houben M."/>
            <person name="Ballester A.R."/>
            <person name="Abbruscato P."/>
            <person name="Gonzalez-Candelas L."/>
            <person name="Gabaldon T."/>
            <person name="Spadaro D."/>
        </authorList>
    </citation>
    <scope>NUCLEOTIDE SEQUENCE [LARGE SCALE GENOMIC DNA]</scope>
    <source>
        <strain evidence="3 4">PG3</strain>
    </source>
</reference>
<name>A0A135LRM2_PENPA</name>
<keyword evidence="2" id="KW-1133">Transmembrane helix</keyword>
<keyword evidence="2" id="KW-0812">Transmembrane</keyword>
<dbReference type="STRING" id="5078.A0A135LRM2"/>
<feature type="transmembrane region" description="Helical" evidence="2">
    <location>
        <begin position="16"/>
        <end position="36"/>
    </location>
</feature>
<feature type="transmembrane region" description="Helical" evidence="2">
    <location>
        <begin position="81"/>
        <end position="100"/>
    </location>
</feature>
<gene>
    <name evidence="3" type="ORF">PGRI_090200</name>
</gene>
<proteinExistence type="predicted"/>
<protein>
    <submittedName>
        <fullName evidence="3">Uncharacterized protein</fullName>
    </submittedName>
</protein>
<keyword evidence="2" id="KW-0472">Membrane</keyword>
<sequence length="514" mass="59273">MAYTNFIQDLSTYLDWILLLVCFGFVLCFGSITFVIVHCIVQILQAAAAFYLFDILYYFIYEEESIEYFVDLISNILTSRLELKSFILLLCILFAIHHSIQEIVSVLREKFLAPNTTIIVDCPKQPMQSPQIAELSEFSKIADEMARIHPKKWAKPVKSTTPNPPKDSQPKNIKPKDTKPTVPEPTIPEPSKFQPTPSGEPSFAAHGNRYMRHPWGVIDYHIYLTHIESRRDKLHREKECYLPGTTGFTQVSLHDETVLEDVFTHSHPTVVFASLPVPDVDDESSIASMVLGFDLESRRLQGYYFQPESPIKNYEDLWKVWSQGEGQLVIDIPVDRFLAVIRHTMQQHIEILEIGLLRHYGLTMREFQAGLDMVITVQFLQFLDDFAELVSEDPEEIREIYTPFQDELRELLATGSRDSWFAVRDGLSIEQYRQKQLKKVVASGLFHGQKMLVLRDDTESTETNKVSRQVKVIPSHPSLWSWSKLRIRLLVSAMLILCFCSVFDREKVLCVGMF</sequence>
<evidence type="ECO:0000313" key="4">
    <source>
        <dbReference type="Proteomes" id="UP000070168"/>
    </source>
</evidence>
<organism evidence="3 4">
    <name type="scientific">Penicillium patulum</name>
    <name type="common">Penicillium griseofulvum</name>
    <dbReference type="NCBI Taxonomy" id="5078"/>
    <lineage>
        <taxon>Eukaryota</taxon>
        <taxon>Fungi</taxon>
        <taxon>Dikarya</taxon>
        <taxon>Ascomycota</taxon>
        <taxon>Pezizomycotina</taxon>
        <taxon>Eurotiomycetes</taxon>
        <taxon>Eurotiomycetidae</taxon>
        <taxon>Eurotiales</taxon>
        <taxon>Aspergillaceae</taxon>
        <taxon>Penicillium</taxon>
    </lineage>
</organism>